<evidence type="ECO:0000313" key="3">
    <source>
        <dbReference type="Proteomes" id="UP000046392"/>
    </source>
</evidence>
<evidence type="ECO:0000313" key="4">
    <source>
        <dbReference type="WBParaSite" id="SPAL_0001738000.1"/>
    </source>
</evidence>
<evidence type="ECO:0000256" key="1">
    <source>
        <dbReference type="SAM" id="MobiDB-lite"/>
    </source>
</evidence>
<protein>
    <submittedName>
        <fullName evidence="4">Uncharacterized protein</fullName>
    </submittedName>
</protein>
<reference evidence="4" key="1">
    <citation type="submission" date="2017-02" db="UniProtKB">
        <authorList>
            <consortium name="WormBaseParasite"/>
        </authorList>
    </citation>
    <scope>IDENTIFICATION</scope>
</reference>
<keyword evidence="2" id="KW-0472">Membrane</keyword>
<evidence type="ECO:0000256" key="2">
    <source>
        <dbReference type="SAM" id="Phobius"/>
    </source>
</evidence>
<organism evidence="3 4">
    <name type="scientific">Strongyloides papillosus</name>
    <name type="common">Intestinal threadworm</name>
    <dbReference type="NCBI Taxonomy" id="174720"/>
    <lineage>
        <taxon>Eukaryota</taxon>
        <taxon>Metazoa</taxon>
        <taxon>Ecdysozoa</taxon>
        <taxon>Nematoda</taxon>
        <taxon>Chromadorea</taxon>
        <taxon>Rhabditida</taxon>
        <taxon>Tylenchina</taxon>
        <taxon>Panagrolaimomorpha</taxon>
        <taxon>Strongyloidoidea</taxon>
        <taxon>Strongyloididae</taxon>
        <taxon>Strongyloides</taxon>
    </lineage>
</organism>
<keyword evidence="3" id="KW-1185">Reference proteome</keyword>
<sequence length="262" mass="29908">MKNDKTLFWLIIGILIIVFMTAFGISLYYYNSKRKKRVGSVETNFCQNPNAFKKFTGKQRSLEEKNEIDRVVSTISGKEKASNNENSIKKKQVQNFIIPTNSPHPSVPQSMTKKVLQLQNVARSVSILATAVKKENNIKNKIFFVVDEENSSNEKVNPLNLKSKNEEKKTVSEIESDNLLKDTVLFKDIQAEEEEHRKEAKRRGLDEDSYVFQSMKRIQSVPTNTFIKSGTTLKEDENTYIEKNTSTTTDTDTSALKQARAP</sequence>
<accession>A0A0N5CHR6</accession>
<dbReference type="Proteomes" id="UP000046392">
    <property type="component" value="Unplaced"/>
</dbReference>
<keyword evidence="2" id="KW-0812">Transmembrane</keyword>
<name>A0A0N5CHR6_STREA</name>
<feature type="transmembrane region" description="Helical" evidence="2">
    <location>
        <begin position="6"/>
        <end position="30"/>
    </location>
</feature>
<feature type="region of interest" description="Disordered" evidence="1">
    <location>
        <begin position="230"/>
        <end position="262"/>
    </location>
</feature>
<proteinExistence type="predicted"/>
<feature type="compositionally biased region" description="Low complexity" evidence="1">
    <location>
        <begin position="245"/>
        <end position="254"/>
    </location>
</feature>
<keyword evidence="2" id="KW-1133">Transmembrane helix</keyword>
<dbReference type="AlphaFoldDB" id="A0A0N5CHR6"/>
<dbReference type="WBParaSite" id="SPAL_0001738000.1">
    <property type="protein sequence ID" value="SPAL_0001738000.1"/>
    <property type="gene ID" value="SPAL_0001738000"/>
</dbReference>